<keyword evidence="4" id="KW-0804">Transcription</keyword>
<dbReference type="GO" id="GO:0046872">
    <property type="term" value="F:metal ion binding"/>
    <property type="evidence" value="ECO:0007669"/>
    <property type="project" value="UniProtKB-KW"/>
</dbReference>
<protein>
    <recommendedName>
        <fullName evidence="9">Transcription factor domain-containing protein</fullName>
    </recommendedName>
</protein>
<keyword evidence="3" id="KW-0805">Transcription regulation</keyword>
<dbReference type="EMBL" id="JADGJQ010000019">
    <property type="protein sequence ID" value="KAJ3179810.1"/>
    <property type="molecule type" value="Genomic_DNA"/>
</dbReference>
<feature type="region of interest" description="Disordered" evidence="6">
    <location>
        <begin position="1"/>
        <end position="41"/>
    </location>
</feature>
<evidence type="ECO:0000313" key="7">
    <source>
        <dbReference type="EMBL" id="KAJ3179810.1"/>
    </source>
</evidence>
<dbReference type="Proteomes" id="UP001212152">
    <property type="component" value="Unassembled WGS sequence"/>
</dbReference>
<feature type="compositionally biased region" description="Low complexity" evidence="6">
    <location>
        <begin position="16"/>
        <end position="30"/>
    </location>
</feature>
<sequence length="846" mass="89146">MPYGNANGAGNGGGTTTSTSPDSGSSSFSSPEMMPAGLIDDGYASFPPPRTVVGGGSGGGAAAAAAAPGVGVVGASVVQVYSGGTGLLTTVSSASASAGAAAAAAASDDESASASVHALEMEMSAVPGGGMVAHHAVGRHRGLNGEIVFEELDGLLGGGGGVIRAHKPSGLWELGMQEPEFPFSIDGAAYQSLNMDSSMYRSMINSSNLAASYLAQTRTLPSADLHTHLLDLGLIAQAIQPYGSVQTSEGIHPGVKNVLYAMGAQWSTHPDLNREYGSRIGAVKRFLARAEECFAARGCDTPATVQGMLALGAMFYKMDDGQKACTWTVQACNVAEHMGYNRTAYRAVVKPPGAEDSPLSSSSSSSSSTAVGQNVEEALFESEKDVRWNVYAMALENDTFCALASTFAFTIAEQDVPHLLYEMRPWERTREQQARREAQSREERRTVRMAGPTIFDEGNGGSSSGGGPLPLQRFLASVKPSQDVAFHMQMSFLLRRIMRYLRAPTLVRPDVDEGYVGRGAAACLSLAPPQADANLLHESLMMWYEALPPHCRVWESLAEFRDAPAKRPTHVTASSSPDQDRHCLYVFLLTLSLLHNSPTPAQRREPGQQQYRIDDRRAHAIRASSREMLTISRRATAHLLRVAYAASTLPRPAPLVVDPCTYPAHAAAMPYSAQEGHGGGGGGGGGVPAPPVQIGMLPMVGIGIMLVVQAELGTAITEHFAAKQRGEDVKPPVDQPYADVLADCQEIFLPVLDSQARHSPVDMDYALQIRVLLQELFGNASGGGGIGSEVSILGGKRSMVAGPPTTTTTTTTPHPHPHPQPVSGAPTPQMSPASAPALFYTASNRT</sequence>
<evidence type="ECO:0000256" key="1">
    <source>
        <dbReference type="ARBA" id="ARBA00004123"/>
    </source>
</evidence>
<dbReference type="CDD" id="cd12148">
    <property type="entry name" value="fungal_TF_MHR"/>
    <property type="match status" value="1"/>
</dbReference>
<keyword evidence="2" id="KW-0479">Metal-binding</keyword>
<feature type="compositionally biased region" description="Low complexity" evidence="6">
    <location>
        <begin position="803"/>
        <end position="813"/>
    </location>
</feature>
<feature type="region of interest" description="Disordered" evidence="6">
    <location>
        <begin position="797"/>
        <end position="846"/>
    </location>
</feature>
<dbReference type="InterPro" id="IPR050815">
    <property type="entry name" value="TF_fung"/>
</dbReference>
<organism evidence="7 8">
    <name type="scientific">Geranomyces variabilis</name>
    <dbReference type="NCBI Taxonomy" id="109894"/>
    <lineage>
        <taxon>Eukaryota</taxon>
        <taxon>Fungi</taxon>
        <taxon>Fungi incertae sedis</taxon>
        <taxon>Chytridiomycota</taxon>
        <taxon>Chytridiomycota incertae sedis</taxon>
        <taxon>Chytridiomycetes</taxon>
        <taxon>Spizellomycetales</taxon>
        <taxon>Powellomycetaceae</taxon>
        <taxon>Geranomyces</taxon>
    </lineage>
</organism>
<evidence type="ECO:0000256" key="3">
    <source>
        <dbReference type="ARBA" id="ARBA00023015"/>
    </source>
</evidence>
<comment type="subcellular location">
    <subcellularLocation>
        <location evidence="1">Nucleus</location>
    </subcellularLocation>
</comment>
<keyword evidence="8" id="KW-1185">Reference proteome</keyword>
<keyword evidence="5" id="KW-0539">Nucleus</keyword>
<dbReference type="AlphaFoldDB" id="A0AAD5TLZ6"/>
<evidence type="ECO:0000256" key="4">
    <source>
        <dbReference type="ARBA" id="ARBA00023163"/>
    </source>
</evidence>
<evidence type="ECO:0008006" key="9">
    <source>
        <dbReference type="Google" id="ProtNLM"/>
    </source>
</evidence>
<evidence type="ECO:0000256" key="2">
    <source>
        <dbReference type="ARBA" id="ARBA00022723"/>
    </source>
</evidence>
<comment type="caution">
    <text evidence="7">The sequence shown here is derived from an EMBL/GenBank/DDBJ whole genome shotgun (WGS) entry which is preliminary data.</text>
</comment>
<proteinExistence type="predicted"/>
<dbReference type="PANTHER" id="PTHR47338:SF5">
    <property type="entry name" value="ZN(II)2CYS6 TRANSCRIPTION FACTOR (EUROFUNG)"/>
    <property type="match status" value="1"/>
</dbReference>
<dbReference type="GO" id="GO:0000981">
    <property type="term" value="F:DNA-binding transcription factor activity, RNA polymerase II-specific"/>
    <property type="evidence" value="ECO:0007669"/>
    <property type="project" value="InterPro"/>
</dbReference>
<feature type="region of interest" description="Disordered" evidence="6">
    <location>
        <begin position="351"/>
        <end position="370"/>
    </location>
</feature>
<evidence type="ECO:0000313" key="8">
    <source>
        <dbReference type="Proteomes" id="UP001212152"/>
    </source>
</evidence>
<evidence type="ECO:0000256" key="5">
    <source>
        <dbReference type="ARBA" id="ARBA00023242"/>
    </source>
</evidence>
<name>A0AAD5TLZ6_9FUNG</name>
<dbReference type="GO" id="GO:0005634">
    <property type="term" value="C:nucleus"/>
    <property type="evidence" value="ECO:0007669"/>
    <property type="project" value="UniProtKB-SubCell"/>
</dbReference>
<dbReference type="PANTHER" id="PTHR47338">
    <property type="entry name" value="ZN(II)2CYS6 TRANSCRIPTION FACTOR (EUROFUNG)-RELATED"/>
    <property type="match status" value="1"/>
</dbReference>
<reference evidence="7" key="1">
    <citation type="submission" date="2020-05" db="EMBL/GenBank/DDBJ databases">
        <title>Phylogenomic resolution of chytrid fungi.</title>
        <authorList>
            <person name="Stajich J.E."/>
            <person name="Amses K."/>
            <person name="Simmons R."/>
            <person name="Seto K."/>
            <person name="Myers J."/>
            <person name="Bonds A."/>
            <person name="Quandt C.A."/>
            <person name="Barry K."/>
            <person name="Liu P."/>
            <person name="Grigoriev I."/>
            <person name="Longcore J.E."/>
            <person name="James T.Y."/>
        </authorList>
    </citation>
    <scope>NUCLEOTIDE SEQUENCE</scope>
    <source>
        <strain evidence="7">JEL0379</strain>
    </source>
</reference>
<evidence type="ECO:0000256" key="6">
    <source>
        <dbReference type="SAM" id="MobiDB-lite"/>
    </source>
</evidence>
<gene>
    <name evidence="7" type="ORF">HDU87_002378</name>
</gene>
<accession>A0AAD5TLZ6</accession>